<protein>
    <submittedName>
        <fullName evidence="1">42909_t:CDS:1</fullName>
    </submittedName>
</protein>
<organism evidence="1 2">
    <name type="scientific">Gigaspora margarita</name>
    <dbReference type="NCBI Taxonomy" id="4874"/>
    <lineage>
        <taxon>Eukaryota</taxon>
        <taxon>Fungi</taxon>
        <taxon>Fungi incertae sedis</taxon>
        <taxon>Mucoromycota</taxon>
        <taxon>Glomeromycotina</taxon>
        <taxon>Glomeromycetes</taxon>
        <taxon>Diversisporales</taxon>
        <taxon>Gigasporaceae</taxon>
        <taxon>Gigaspora</taxon>
    </lineage>
</organism>
<reference evidence="1 2" key="1">
    <citation type="submission" date="2021-06" db="EMBL/GenBank/DDBJ databases">
        <authorList>
            <person name="Kallberg Y."/>
            <person name="Tangrot J."/>
            <person name="Rosling A."/>
        </authorList>
    </citation>
    <scope>NUCLEOTIDE SEQUENCE [LARGE SCALE GENOMIC DNA]</scope>
    <source>
        <strain evidence="1 2">120-4 pot B 10/14</strain>
    </source>
</reference>
<name>A0ABN7V189_GIGMA</name>
<keyword evidence="2" id="KW-1185">Reference proteome</keyword>
<proteinExistence type="predicted"/>
<evidence type="ECO:0000313" key="2">
    <source>
        <dbReference type="Proteomes" id="UP000789901"/>
    </source>
</evidence>
<comment type="caution">
    <text evidence="1">The sequence shown here is derived from an EMBL/GenBank/DDBJ whole genome shotgun (WGS) entry which is preliminary data.</text>
</comment>
<evidence type="ECO:0000313" key="1">
    <source>
        <dbReference type="EMBL" id="CAG8713121.1"/>
    </source>
</evidence>
<sequence length="67" mass="7944">MVLVGASQIYSHETIEYTKICKKDFISMIVKKNKDKAIYIFYSKNRNQRSQALVEFENKKDLKIVQK</sequence>
<accession>A0ABN7V189</accession>
<gene>
    <name evidence="1" type="ORF">GMARGA_LOCUS12895</name>
</gene>
<dbReference type="EMBL" id="CAJVQB010008040">
    <property type="protein sequence ID" value="CAG8713121.1"/>
    <property type="molecule type" value="Genomic_DNA"/>
</dbReference>
<dbReference type="Proteomes" id="UP000789901">
    <property type="component" value="Unassembled WGS sequence"/>
</dbReference>